<feature type="non-terminal residue" evidence="2">
    <location>
        <position position="97"/>
    </location>
</feature>
<keyword evidence="1" id="KW-0472">Membrane</keyword>
<feature type="transmembrane region" description="Helical" evidence="1">
    <location>
        <begin position="74"/>
        <end position="93"/>
    </location>
</feature>
<dbReference type="AlphaFoldDB" id="A0A8S4A6J2"/>
<dbReference type="OrthoDB" id="6093597at2759"/>
<evidence type="ECO:0000313" key="3">
    <source>
        <dbReference type="Proteomes" id="UP000678393"/>
    </source>
</evidence>
<proteinExistence type="predicted"/>
<dbReference type="EMBL" id="CAJHNH020008465">
    <property type="protein sequence ID" value="CAG5135868.1"/>
    <property type="molecule type" value="Genomic_DNA"/>
</dbReference>
<dbReference type="Proteomes" id="UP000678393">
    <property type="component" value="Unassembled WGS sequence"/>
</dbReference>
<sequence length="97" mass="11150">MPEPNNKLSHLHLPGRIQQAKNRNSGVAALSDAGDTIPPPPIVHVEFFTNEKSIKERLQLYFIKNQRSSLRIRIFNLVIKLLSCVFYVVRVVFDDSY</sequence>
<name>A0A8S4A6J2_9EUPU</name>
<protein>
    <submittedName>
        <fullName evidence="2">Uncharacterized protein</fullName>
    </submittedName>
</protein>
<evidence type="ECO:0000313" key="2">
    <source>
        <dbReference type="EMBL" id="CAG5135868.1"/>
    </source>
</evidence>
<organism evidence="2 3">
    <name type="scientific">Candidula unifasciata</name>
    <dbReference type="NCBI Taxonomy" id="100452"/>
    <lineage>
        <taxon>Eukaryota</taxon>
        <taxon>Metazoa</taxon>
        <taxon>Spiralia</taxon>
        <taxon>Lophotrochozoa</taxon>
        <taxon>Mollusca</taxon>
        <taxon>Gastropoda</taxon>
        <taxon>Heterobranchia</taxon>
        <taxon>Euthyneura</taxon>
        <taxon>Panpulmonata</taxon>
        <taxon>Eupulmonata</taxon>
        <taxon>Stylommatophora</taxon>
        <taxon>Helicina</taxon>
        <taxon>Helicoidea</taxon>
        <taxon>Geomitridae</taxon>
        <taxon>Candidula</taxon>
    </lineage>
</organism>
<gene>
    <name evidence="2" type="ORF">CUNI_LOCUS21426</name>
</gene>
<keyword evidence="1" id="KW-1133">Transmembrane helix</keyword>
<keyword evidence="1" id="KW-0812">Transmembrane</keyword>
<evidence type="ECO:0000256" key="1">
    <source>
        <dbReference type="SAM" id="Phobius"/>
    </source>
</evidence>
<reference evidence="2" key="1">
    <citation type="submission" date="2021-04" db="EMBL/GenBank/DDBJ databases">
        <authorList>
            <consortium name="Molecular Ecology Group"/>
        </authorList>
    </citation>
    <scope>NUCLEOTIDE SEQUENCE</scope>
</reference>
<accession>A0A8S4A6J2</accession>
<keyword evidence="3" id="KW-1185">Reference proteome</keyword>
<comment type="caution">
    <text evidence="2">The sequence shown here is derived from an EMBL/GenBank/DDBJ whole genome shotgun (WGS) entry which is preliminary data.</text>
</comment>